<dbReference type="OrthoDB" id="548795at2759"/>
<feature type="compositionally biased region" description="Polar residues" evidence="1">
    <location>
        <begin position="1"/>
        <end position="33"/>
    </location>
</feature>
<evidence type="ECO:0008006" key="4">
    <source>
        <dbReference type="Google" id="ProtNLM"/>
    </source>
</evidence>
<dbReference type="PANTHER" id="PTHR34035">
    <property type="entry name" value="TESTIS-EXPRESSED PROTEIN 47"/>
    <property type="match status" value="1"/>
</dbReference>
<dbReference type="AlphaFoldDB" id="A0A078A0D0"/>
<feature type="region of interest" description="Disordered" evidence="1">
    <location>
        <begin position="1"/>
        <end position="38"/>
    </location>
</feature>
<sequence>MNQTGGLAKRTQSATQKQRTEYNQTTAPQTLLNPDNYVEKPRPNFYNVLKNIHESRSAYKRVLYVAKLNETEIKGEVEKDMTSYFKNIYGEQEFSGLNLILGSYCIHLLEGENVLVNMMLKTLNDYQHQSNSPYHQIWILHQTEECPNKVFSTWLCKNVILSGSTKEVKNLQQHEKSWVIYESMLEIGKQINIVINKGTSQINQTIKNMASELLPIGEELQSCLSDTEMTLNEYLQFITDPPDIILEKELVWPVEPDLIY</sequence>
<dbReference type="Pfam" id="PF24787">
    <property type="entry name" value="TEX47"/>
    <property type="match status" value="1"/>
</dbReference>
<dbReference type="Proteomes" id="UP000039865">
    <property type="component" value="Unassembled WGS sequence"/>
</dbReference>
<protein>
    <recommendedName>
        <fullName evidence="4">BLUF domain-containing protein</fullName>
    </recommendedName>
</protein>
<dbReference type="InParanoid" id="A0A078A0D0"/>
<evidence type="ECO:0000256" key="1">
    <source>
        <dbReference type="SAM" id="MobiDB-lite"/>
    </source>
</evidence>
<organism evidence="2 3">
    <name type="scientific">Stylonychia lemnae</name>
    <name type="common">Ciliate</name>
    <dbReference type="NCBI Taxonomy" id="5949"/>
    <lineage>
        <taxon>Eukaryota</taxon>
        <taxon>Sar</taxon>
        <taxon>Alveolata</taxon>
        <taxon>Ciliophora</taxon>
        <taxon>Intramacronucleata</taxon>
        <taxon>Spirotrichea</taxon>
        <taxon>Stichotrichia</taxon>
        <taxon>Sporadotrichida</taxon>
        <taxon>Oxytrichidae</taxon>
        <taxon>Stylonychinae</taxon>
        <taxon>Stylonychia</taxon>
    </lineage>
</organism>
<dbReference type="PANTHER" id="PTHR34035:SF1">
    <property type="entry name" value="TESTIS-EXPRESSED PROTEIN 47"/>
    <property type="match status" value="1"/>
</dbReference>
<keyword evidence="3" id="KW-1185">Reference proteome</keyword>
<accession>A0A078A0D0</accession>
<dbReference type="EMBL" id="CCKQ01003756">
    <property type="protein sequence ID" value="CDW74898.1"/>
    <property type="molecule type" value="Genomic_DNA"/>
</dbReference>
<dbReference type="InterPro" id="IPR055308">
    <property type="entry name" value="TEX47-like"/>
</dbReference>
<proteinExistence type="predicted"/>
<dbReference type="OMA" id="KHSSRTQ"/>
<reference evidence="2 3" key="1">
    <citation type="submission" date="2014-06" db="EMBL/GenBank/DDBJ databases">
        <authorList>
            <person name="Swart Estienne"/>
        </authorList>
    </citation>
    <scope>NUCLEOTIDE SEQUENCE [LARGE SCALE GENOMIC DNA]</scope>
    <source>
        <strain evidence="2 3">130c</strain>
    </source>
</reference>
<evidence type="ECO:0000313" key="3">
    <source>
        <dbReference type="Proteomes" id="UP000039865"/>
    </source>
</evidence>
<gene>
    <name evidence="2" type="primary">Contig4590.g4904</name>
    <name evidence="2" type="ORF">STYLEM_3882</name>
</gene>
<name>A0A078A0D0_STYLE</name>
<evidence type="ECO:0000313" key="2">
    <source>
        <dbReference type="EMBL" id="CDW74898.1"/>
    </source>
</evidence>